<organism evidence="2 3">
    <name type="scientific">Brooklawnia cerclae</name>
    <dbReference type="NCBI Taxonomy" id="349934"/>
    <lineage>
        <taxon>Bacteria</taxon>
        <taxon>Bacillati</taxon>
        <taxon>Actinomycetota</taxon>
        <taxon>Actinomycetes</taxon>
        <taxon>Propionibacteriales</taxon>
        <taxon>Propionibacteriaceae</taxon>
        <taxon>Brooklawnia</taxon>
    </lineage>
</organism>
<evidence type="ECO:0000313" key="2">
    <source>
        <dbReference type="EMBL" id="NIH56269.1"/>
    </source>
</evidence>
<evidence type="ECO:0000313" key="3">
    <source>
        <dbReference type="Proteomes" id="UP000749311"/>
    </source>
</evidence>
<sequence>MSMKLSPSARAKEAAFFPGFVGLRPLERDERGEPEWLKSKGLKRRENVGLLVGNQEAVWLVTDAGIRAAVIDVDTREIVRWVTPATCGNCGANETAHQRANLPSGRRPACTDFKEGQPSEEKAS</sequence>
<gene>
    <name evidence="2" type="ORF">FB473_000914</name>
</gene>
<dbReference type="EMBL" id="JAAMOZ010000001">
    <property type="protein sequence ID" value="NIH56269.1"/>
    <property type="molecule type" value="Genomic_DNA"/>
</dbReference>
<feature type="region of interest" description="Disordered" evidence="1">
    <location>
        <begin position="90"/>
        <end position="124"/>
    </location>
</feature>
<protein>
    <submittedName>
        <fullName evidence="2">Uncharacterized protein</fullName>
    </submittedName>
</protein>
<comment type="caution">
    <text evidence="2">The sequence shown here is derived from an EMBL/GenBank/DDBJ whole genome shotgun (WGS) entry which is preliminary data.</text>
</comment>
<feature type="compositionally biased region" description="Basic and acidic residues" evidence="1">
    <location>
        <begin position="112"/>
        <end position="124"/>
    </location>
</feature>
<accession>A0ABX0SCZ0</accession>
<dbReference type="Proteomes" id="UP000749311">
    <property type="component" value="Unassembled WGS sequence"/>
</dbReference>
<proteinExistence type="predicted"/>
<reference evidence="2 3" key="1">
    <citation type="submission" date="2020-02" db="EMBL/GenBank/DDBJ databases">
        <title>Sequencing the genomes of 1000 actinobacteria strains.</title>
        <authorList>
            <person name="Klenk H.-P."/>
        </authorList>
    </citation>
    <scope>NUCLEOTIDE SEQUENCE [LARGE SCALE GENOMIC DNA]</scope>
    <source>
        <strain evidence="2 3">DSM 19609</strain>
    </source>
</reference>
<name>A0ABX0SCZ0_9ACTN</name>
<evidence type="ECO:0000256" key="1">
    <source>
        <dbReference type="SAM" id="MobiDB-lite"/>
    </source>
</evidence>
<keyword evidence="3" id="KW-1185">Reference proteome</keyword>